<reference evidence="2" key="1">
    <citation type="submission" date="2021-01" db="EMBL/GenBank/DDBJ databases">
        <authorList>
            <person name="Corre E."/>
            <person name="Pelletier E."/>
            <person name="Niang G."/>
            <person name="Scheremetjew M."/>
            <person name="Finn R."/>
            <person name="Kale V."/>
            <person name="Holt S."/>
            <person name="Cochrane G."/>
            <person name="Meng A."/>
            <person name="Brown T."/>
            <person name="Cohen L."/>
        </authorList>
    </citation>
    <scope>NUCLEOTIDE SEQUENCE</scope>
    <source>
        <strain evidence="2">NIES-381</strain>
    </source>
</reference>
<name>A0A7S1IWA6_9EUGL</name>
<feature type="region of interest" description="Disordered" evidence="1">
    <location>
        <begin position="1"/>
        <end position="28"/>
    </location>
</feature>
<sequence length="128" mass="13255">MAPDQENNDQIEGAGIAPWQPYGLSEQSPPWIAGTGCYGAGADHSMPDGNSSPPQLFLHAASSLDNMMKPTFQLLCPPSPPPLFLWTVVPGCCSVAVPSAAVLGSSPAGYPTSPVDVPLLSPTPCYAF</sequence>
<dbReference type="AlphaFoldDB" id="A0A7S1IWA6"/>
<dbReference type="EMBL" id="HBGA01095301">
    <property type="protein sequence ID" value="CAD9024496.1"/>
    <property type="molecule type" value="Transcribed_RNA"/>
</dbReference>
<protein>
    <submittedName>
        <fullName evidence="2">Uncharacterized protein</fullName>
    </submittedName>
</protein>
<accession>A0A7S1IWA6</accession>
<evidence type="ECO:0000313" key="2">
    <source>
        <dbReference type="EMBL" id="CAD9024496.1"/>
    </source>
</evidence>
<proteinExistence type="predicted"/>
<gene>
    <name evidence="2" type="ORF">EGYM00392_LOCUS35621</name>
</gene>
<evidence type="ECO:0000256" key="1">
    <source>
        <dbReference type="SAM" id="MobiDB-lite"/>
    </source>
</evidence>
<organism evidence="2">
    <name type="scientific">Eutreptiella gymnastica</name>
    <dbReference type="NCBI Taxonomy" id="73025"/>
    <lineage>
        <taxon>Eukaryota</taxon>
        <taxon>Discoba</taxon>
        <taxon>Euglenozoa</taxon>
        <taxon>Euglenida</taxon>
        <taxon>Spirocuta</taxon>
        <taxon>Euglenophyceae</taxon>
        <taxon>Eutreptiales</taxon>
        <taxon>Eutreptiaceae</taxon>
        <taxon>Eutreptiella</taxon>
    </lineage>
</organism>